<reference evidence="3 4" key="1">
    <citation type="journal article" date="2015" name="Antonie Van Leeuwenhoek">
        <title>Oceanobacillus bengalensis sp. nov., a bacterium isolated from seawater of the Bay of Bengal.</title>
        <authorList>
            <person name="Yongchang O."/>
            <person name="Xiang W."/>
            <person name="Wang G."/>
        </authorList>
    </citation>
    <scope>NUCLEOTIDE SEQUENCE [LARGE SCALE GENOMIC DNA]</scope>
    <source>
        <strain evidence="3 4">MCCC 1K00260</strain>
    </source>
</reference>
<feature type="transmembrane region" description="Helical" evidence="1">
    <location>
        <begin position="47"/>
        <end position="66"/>
    </location>
</feature>
<proteinExistence type="predicted"/>
<dbReference type="Proteomes" id="UP000281813">
    <property type="component" value="Unassembled WGS sequence"/>
</dbReference>
<gene>
    <name evidence="3" type="ORF">D8M05_04350</name>
</gene>
<dbReference type="Pfam" id="PF20862">
    <property type="entry name" value="DUF6843"/>
    <property type="match status" value="1"/>
</dbReference>
<keyword evidence="1" id="KW-1133">Transmembrane helix</keyword>
<evidence type="ECO:0000313" key="4">
    <source>
        <dbReference type="Proteomes" id="UP000281813"/>
    </source>
</evidence>
<evidence type="ECO:0000256" key="1">
    <source>
        <dbReference type="SAM" id="Phobius"/>
    </source>
</evidence>
<feature type="domain" description="DUF6843" evidence="2">
    <location>
        <begin position="107"/>
        <end position="219"/>
    </location>
</feature>
<feature type="transmembrane region" description="Helical" evidence="1">
    <location>
        <begin position="78"/>
        <end position="100"/>
    </location>
</feature>
<feature type="transmembrane region" description="Helical" evidence="1">
    <location>
        <begin position="7"/>
        <end position="27"/>
    </location>
</feature>
<keyword evidence="4" id="KW-1185">Reference proteome</keyword>
<organism evidence="3 4">
    <name type="scientific">Oceanobacillus bengalensis</name>
    <dbReference type="NCBI Taxonomy" id="1435466"/>
    <lineage>
        <taxon>Bacteria</taxon>
        <taxon>Bacillati</taxon>
        <taxon>Bacillota</taxon>
        <taxon>Bacilli</taxon>
        <taxon>Bacillales</taxon>
        <taxon>Bacillaceae</taxon>
        <taxon>Oceanobacillus</taxon>
    </lineage>
</organism>
<dbReference type="RefSeq" id="WP_121129013.1">
    <property type="nucleotide sequence ID" value="NZ_JBHUFK010000001.1"/>
</dbReference>
<evidence type="ECO:0000313" key="3">
    <source>
        <dbReference type="EMBL" id="RKQ17635.1"/>
    </source>
</evidence>
<keyword evidence="1" id="KW-0472">Membrane</keyword>
<sequence length="245" mass="27975">MKFLKIMLVAVIIAFIVSLIVAILNYTPVSERSVDTYYFSFVEGLFWNMYFIMPVILFAGILFFFIQIILRKYNRLSNVAFISLCLILTIGITVVAVYTFQRVTSDETNDIYLIPEDYEGDVLAFYNVRGAPEVETEDGFEVHVINDGGYFTTSTPDMDYGTVTDQYFYVDDSGNRTPISEKCISMFGTGGYTTFTEGEEINLVYTGFKLTKSKCGNEFVLESYGAEEKERMIREILRRYYGGAL</sequence>
<dbReference type="OrthoDB" id="68404at2"/>
<keyword evidence="1" id="KW-0812">Transmembrane</keyword>
<dbReference type="InterPro" id="IPR049293">
    <property type="entry name" value="DUF6843"/>
</dbReference>
<comment type="caution">
    <text evidence="3">The sequence shown here is derived from an EMBL/GenBank/DDBJ whole genome shotgun (WGS) entry which is preliminary data.</text>
</comment>
<evidence type="ECO:0000259" key="2">
    <source>
        <dbReference type="Pfam" id="PF20862"/>
    </source>
</evidence>
<protein>
    <recommendedName>
        <fullName evidence="2">DUF6843 domain-containing protein</fullName>
    </recommendedName>
</protein>
<accession>A0A494Z587</accession>
<dbReference type="EMBL" id="RBZO01000004">
    <property type="protein sequence ID" value="RKQ17635.1"/>
    <property type="molecule type" value="Genomic_DNA"/>
</dbReference>
<name>A0A494Z587_9BACI</name>
<dbReference type="AlphaFoldDB" id="A0A494Z587"/>